<evidence type="ECO:0000313" key="1">
    <source>
        <dbReference type="EMBL" id="RAH68953.1"/>
    </source>
</evidence>
<proteinExistence type="predicted"/>
<organism evidence="1 2">
    <name type="scientific">Aspergillus aculeatinus CBS 121060</name>
    <dbReference type="NCBI Taxonomy" id="1448322"/>
    <lineage>
        <taxon>Eukaryota</taxon>
        <taxon>Fungi</taxon>
        <taxon>Dikarya</taxon>
        <taxon>Ascomycota</taxon>
        <taxon>Pezizomycotina</taxon>
        <taxon>Eurotiomycetes</taxon>
        <taxon>Eurotiomycetidae</taxon>
        <taxon>Eurotiales</taxon>
        <taxon>Aspergillaceae</taxon>
        <taxon>Aspergillus</taxon>
        <taxon>Aspergillus subgen. Circumdati</taxon>
    </lineage>
</organism>
<gene>
    <name evidence="1" type="ORF">BO66DRAFT_118188</name>
</gene>
<reference evidence="1" key="1">
    <citation type="submission" date="2018-02" db="EMBL/GenBank/DDBJ databases">
        <title>The genomes of Aspergillus section Nigri reveals drivers in fungal speciation.</title>
        <authorList>
            <consortium name="DOE Joint Genome Institute"/>
            <person name="Vesth T.C."/>
            <person name="Nybo J."/>
            <person name="Theobald S."/>
            <person name="Brandl J."/>
            <person name="Frisvad J.C."/>
            <person name="Nielsen K.F."/>
            <person name="Lyhne E.K."/>
            <person name="Kogle M.E."/>
            <person name="Kuo A."/>
            <person name="Riley R."/>
            <person name="Clum A."/>
            <person name="Nolan M."/>
            <person name="Lipzen A."/>
            <person name="Salamov A."/>
            <person name="Henrissat B."/>
            <person name="Wiebenga A."/>
            <person name="De vries R.P."/>
            <person name="Grigoriev I.V."/>
            <person name="Mortensen U.H."/>
            <person name="Andersen M.R."/>
            <person name="Baker S.E."/>
        </authorList>
    </citation>
    <scope>NUCLEOTIDE SEQUENCE</scope>
    <source>
        <strain evidence="1">CBS 121060</strain>
    </source>
</reference>
<keyword evidence="2" id="KW-1185">Reference proteome</keyword>
<dbReference type="EMBL" id="KZ824963">
    <property type="protein sequence ID" value="RAH68953.1"/>
    <property type="molecule type" value="Genomic_DNA"/>
</dbReference>
<evidence type="ECO:0000313" key="2">
    <source>
        <dbReference type="Proteomes" id="UP000249661"/>
    </source>
</evidence>
<accession>A0ACD1H619</accession>
<dbReference type="Proteomes" id="UP000249661">
    <property type="component" value="Unassembled WGS sequence"/>
</dbReference>
<protein>
    <submittedName>
        <fullName evidence="1">Uncharacterized protein</fullName>
    </submittedName>
</protein>
<sequence length="89" mass="10244">MDNGIQGRRRKTGTATYFRFTPLQWPVKRPLRRSGTYVSELRSTSSRFILIVNMLGCAILCITISLRQQYASFRSRRCQSMSLVNPPNS</sequence>
<name>A0ACD1H619_9EURO</name>